<evidence type="ECO:0000313" key="3">
    <source>
        <dbReference type="Proteomes" id="UP000250140"/>
    </source>
</evidence>
<feature type="region of interest" description="Disordered" evidence="1">
    <location>
        <begin position="537"/>
        <end position="596"/>
    </location>
</feature>
<accession>A0A8E2F077</accession>
<evidence type="ECO:0000256" key="1">
    <source>
        <dbReference type="SAM" id="MobiDB-lite"/>
    </source>
</evidence>
<feature type="region of interest" description="Disordered" evidence="1">
    <location>
        <begin position="472"/>
        <end position="500"/>
    </location>
</feature>
<dbReference type="Proteomes" id="UP000250140">
    <property type="component" value="Unassembled WGS sequence"/>
</dbReference>
<proteinExistence type="predicted"/>
<protein>
    <submittedName>
        <fullName evidence="2">Uncharacterized protein</fullName>
    </submittedName>
</protein>
<dbReference type="AlphaFoldDB" id="A0A8E2F077"/>
<dbReference type="Pfam" id="PF14441">
    <property type="entry name" value="OTT_1508_deam"/>
    <property type="match status" value="1"/>
</dbReference>
<keyword evidence="3" id="KW-1185">Reference proteome</keyword>
<dbReference type="EMBL" id="KV749724">
    <property type="protein sequence ID" value="OCL08049.1"/>
    <property type="molecule type" value="Genomic_DNA"/>
</dbReference>
<dbReference type="OrthoDB" id="4851849at2759"/>
<feature type="compositionally biased region" description="Low complexity" evidence="1">
    <location>
        <begin position="537"/>
        <end position="548"/>
    </location>
</feature>
<feature type="compositionally biased region" description="Low complexity" evidence="1">
    <location>
        <begin position="572"/>
        <end position="596"/>
    </location>
</feature>
<sequence>MANGPLRLLENITLLRKINPEPGRPGENNLPCLERDGRALKLRHERAIADCLAFVSTYSNDPNRILALCIEEKSNRQGLIVSVAVNAGDLNALTTGIHGITSVLEIAARDSLQDNYTALLRQIARHGRSRLLRRLSSKHTPSKRPLRAPVAARLKDALAVFHKTCKNMAEVNQSLRSLSCQFEDQFNRLEQMPVSDARSNPSEQLLISMLTTANSIWTRHRDDLVKIMEQIPCEHSWVQNDKEKFMLRLRKLAHYVSATNHLLEAAYTFPILRSIEVRGVSIAPLPLAIHLQRKMTLPSTGLLNQYLNGHRAVELKATMTKLKQQSQHSLLALQSEVRNRVCEIKYKIHAEIQLLFHYEEQGNKTLKPRVIVSNKSACFLCDLFLKRHGIFHTPRTHGTLYDMWTLPDLTTLQVPQERRAELKTIVQEFGITIEQMLIHSIEAGATPRLHPNESDVFSVAPFTPSIISAASSKTVTPGNTTSTARSMVPEGENVDAPISNLSNSSSTHLYLEAIRDPPMTPQATLYNTTVLEISLGSHPPGSSSTVSSLKPDSVFSTPADDRRSPEDNSSQSPETAISPITPTTPMTQPTSLLPPLRNIKIPETPKQHEIATPEIVHLQQGVPSHRTFTRASPPLRLHTPRIHIELSYSYAQSIIAKSTEELYSCLSAESTLEVEVEWLAPKKSAIPAISSQAIDLALDWKEIGAPEGVLYDLPGLLLRKRSDFVLLRIDGSLSTSD</sequence>
<gene>
    <name evidence="2" type="ORF">AOQ84DRAFT_377129</name>
</gene>
<reference evidence="2 3" key="1">
    <citation type="journal article" date="2016" name="Nat. Commun.">
        <title>Ectomycorrhizal ecology is imprinted in the genome of the dominant symbiotic fungus Cenococcum geophilum.</title>
        <authorList>
            <consortium name="DOE Joint Genome Institute"/>
            <person name="Peter M."/>
            <person name="Kohler A."/>
            <person name="Ohm R.A."/>
            <person name="Kuo A."/>
            <person name="Krutzmann J."/>
            <person name="Morin E."/>
            <person name="Arend M."/>
            <person name="Barry K.W."/>
            <person name="Binder M."/>
            <person name="Choi C."/>
            <person name="Clum A."/>
            <person name="Copeland A."/>
            <person name="Grisel N."/>
            <person name="Haridas S."/>
            <person name="Kipfer T."/>
            <person name="LaButti K."/>
            <person name="Lindquist E."/>
            <person name="Lipzen A."/>
            <person name="Maire R."/>
            <person name="Meier B."/>
            <person name="Mihaltcheva S."/>
            <person name="Molinier V."/>
            <person name="Murat C."/>
            <person name="Poggeler S."/>
            <person name="Quandt C.A."/>
            <person name="Sperisen C."/>
            <person name="Tritt A."/>
            <person name="Tisserant E."/>
            <person name="Crous P.W."/>
            <person name="Henrissat B."/>
            <person name="Nehls U."/>
            <person name="Egli S."/>
            <person name="Spatafora J.W."/>
            <person name="Grigoriev I.V."/>
            <person name="Martin F.M."/>
        </authorList>
    </citation>
    <scope>NUCLEOTIDE SEQUENCE [LARGE SCALE GENOMIC DNA]</scope>
    <source>
        <strain evidence="2 3">CBS 207.34</strain>
    </source>
</reference>
<organism evidence="2 3">
    <name type="scientific">Glonium stellatum</name>
    <dbReference type="NCBI Taxonomy" id="574774"/>
    <lineage>
        <taxon>Eukaryota</taxon>
        <taxon>Fungi</taxon>
        <taxon>Dikarya</taxon>
        <taxon>Ascomycota</taxon>
        <taxon>Pezizomycotina</taxon>
        <taxon>Dothideomycetes</taxon>
        <taxon>Pleosporomycetidae</taxon>
        <taxon>Gloniales</taxon>
        <taxon>Gloniaceae</taxon>
        <taxon>Glonium</taxon>
    </lineage>
</organism>
<evidence type="ECO:0000313" key="2">
    <source>
        <dbReference type="EMBL" id="OCL08049.1"/>
    </source>
</evidence>
<feature type="compositionally biased region" description="Polar residues" evidence="1">
    <location>
        <begin position="472"/>
        <end position="485"/>
    </location>
</feature>
<name>A0A8E2F077_9PEZI</name>
<dbReference type="InterPro" id="IPR027796">
    <property type="entry name" value="OTT_1508_deam-like"/>
</dbReference>